<gene>
    <name evidence="2" type="ORF">SH1V18_34430</name>
</gene>
<protein>
    <recommendedName>
        <fullName evidence="1">Zinc-ribbon domain-containing protein</fullName>
    </recommendedName>
</protein>
<keyword evidence="3" id="KW-1185">Reference proteome</keyword>
<dbReference type="Proteomes" id="UP001144256">
    <property type="component" value="Unassembled WGS sequence"/>
</dbReference>
<proteinExistence type="predicted"/>
<evidence type="ECO:0000313" key="3">
    <source>
        <dbReference type="Proteomes" id="UP001144256"/>
    </source>
</evidence>
<reference evidence="2" key="1">
    <citation type="submission" date="2022-06" db="EMBL/GenBank/DDBJ databases">
        <title>Vallitalea longa sp. nov., an anaerobic bacterium isolated from marine sediment.</title>
        <authorList>
            <person name="Hirano S."/>
            <person name="Terahara T."/>
            <person name="Mori K."/>
            <person name="Hamada M."/>
            <person name="Matsumoto R."/>
            <person name="Kobayashi T."/>
        </authorList>
    </citation>
    <scope>NUCLEOTIDE SEQUENCE</scope>
    <source>
        <strain evidence="2">SH18-1</strain>
    </source>
</reference>
<name>A0A9W6DH05_9FIRM</name>
<dbReference type="AlphaFoldDB" id="A0A9W6DH05"/>
<sequence>MSIIQCPKCGSKISNKARTCPYCGFSSKDITRPINEQDKYKIVPIFQYELDEWKPKTETLTFFSEEDNKSLIQYFGDWDSIKVNLPDIAQIIQEMRSRDKILVAEIDTYVKDLIDKGIYKFSIDKNGEILPTIREGSTIRKMVRLKEVNVAPELGKPLSNLSTNAVMIRILDEIEYVGNVIKEIQIEMQDDRLAIVEASRDKLL</sequence>
<dbReference type="EMBL" id="BRLB01000013">
    <property type="protein sequence ID" value="GKX30963.1"/>
    <property type="molecule type" value="Genomic_DNA"/>
</dbReference>
<accession>A0A9W6DH05</accession>
<evidence type="ECO:0000259" key="1">
    <source>
        <dbReference type="Pfam" id="PF13240"/>
    </source>
</evidence>
<feature type="domain" description="Zinc-ribbon" evidence="1">
    <location>
        <begin position="6"/>
        <end position="26"/>
    </location>
</feature>
<organism evidence="2 3">
    <name type="scientific">Vallitalea longa</name>
    <dbReference type="NCBI Taxonomy" id="2936439"/>
    <lineage>
        <taxon>Bacteria</taxon>
        <taxon>Bacillati</taxon>
        <taxon>Bacillota</taxon>
        <taxon>Clostridia</taxon>
        <taxon>Lachnospirales</taxon>
        <taxon>Vallitaleaceae</taxon>
        <taxon>Vallitalea</taxon>
    </lineage>
</organism>
<dbReference type="Pfam" id="PF13240">
    <property type="entry name" value="Zn_Ribbon_1"/>
    <property type="match status" value="1"/>
</dbReference>
<dbReference type="RefSeq" id="WP_281817558.1">
    <property type="nucleotide sequence ID" value="NZ_BRLB01000013.1"/>
</dbReference>
<evidence type="ECO:0000313" key="2">
    <source>
        <dbReference type="EMBL" id="GKX30963.1"/>
    </source>
</evidence>
<dbReference type="InterPro" id="IPR026870">
    <property type="entry name" value="Zinc_ribbon_dom"/>
</dbReference>
<comment type="caution">
    <text evidence="2">The sequence shown here is derived from an EMBL/GenBank/DDBJ whole genome shotgun (WGS) entry which is preliminary data.</text>
</comment>